<proteinExistence type="predicted"/>
<organism evidence="1 2">
    <name type="scientific">Klebsiella pneumoniae 30684/NJST258_2</name>
    <dbReference type="NCBI Taxonomy" id="1420013"/>
    <lineage>
        <taxon>Bacteria</taxon>
        <taxon>Pseudomonadati</taxon>
        <taxon>Pseudomonadota</taxon>
        <taxon>Gammaproteobacteria</taxon>
        <taxon>Enterobacterales</taxon>
        <taxon>Enterobacteriaceae</taxon>
        <taxon>Klebsiella/Raoultella group</taxon>
        <taxon>Klebsiella</taxon>
        <taxon>Klebsiella pneumoniae complex</taxon>
    </lineage>
</organism>
<accession>W8UPU4</accession>
<dbReference type="PATRIC" id="fig|1420013.3.peg.798"/>
<evidence type="ECO:0000313" key="1">
    <source>
        <dbReference type="EMBL" id="AHM77618.1"/>
    </source>
</evidence>
<dbReference type="Proteomes" id="UP000019586">
    <property type="component" value="Chromosome"/>
</dbReference>
<dbReference type="EMBL" id="CP006918">
    <property type="protein sequence ID" value="AHM77618.1"/>
    <property type="molecule type" value="Genomic_DNA"/>
</dbReference>
<protein>
    <recommendedName>
        <fullName evidence="3">Glycosaminoglycan attachment protein</fullName>
    </recommendedName>
</protein>
<sequence length="465" mass="53066">MLLVYQWSAVMEKIVIKNLDIKRFNALAAQSRSPAAAYMSEELEWYADSDEIVLGIVLRDTIDSDFVGIILGRDEGDRFRAFDVKASIPTQEEARVWVHGGIKWYAGKGERTFPQGDESKGLDLFTPVVPVAKQHPYFAKLAQEDSFIPAKAIINQLMPHYTDIDGNFVEQFQSSGFDARLWELYLNTYLNEEQLFLDREYHAPDFLVQKYGIKVAIEAVIVGRKESNPISFFQDEPKFLTPSEIKEKLKDEMPIKFGSPLFSKLRKEYWKLDHVKGNALIFAIADFHDDQSMQWSSNALISYLYGVKHEFTRDKDGQLIISPLKIEKHQVGNKTIPSGYFFQDEAENISAVLFSSSGTISKFNRIGRQAGYGPENIIMHRFGTCHDHDPNAFLPKQFAYTVTTNSNETWGEGLSMFHNPNAKHPVPEALFPSIAHHYYDNGQIVSHLPEFHPYSSMTINMKIEA</sequence>
<dbReference type="HOGENOM" id="CLU_047094_0_0_6"/>
<gene>
    <name evidence="1" type="ORF">KPNJ2_00838</name>
</gene>
<reference evidence="1 2" key="1">
    <citation type="journal article" date="2014" name="Proc. Natl. Acad. Sci. U.S.A.">
        <title>Molecular dissection of the evolution of carbapenem-resistant multilocus sequence type 258 Klebsiella pneumoniae.</title>
        <authorList>
            <person name="Deleo F.R."/>
            <person name="Chen L."/>
            <person name="Porcella S.F."/>
            <person name="Martens C.A."/>
            <person name="Kobayashi S.D."/>
            <person name="Porter A.R."/>
            <person name="Chavda K.D."/>
            <person name="Jacobs M.R."/>
            <person name="Mathema B."/>
            <person name="Olsen R.J."/>
            <person name="Bonomo R.A."/>
            <person name="Musser J.M."/>
            <person name="Kreiswirth B.N."/>
        </authorList>
    </citation>
    <scope>NUCLEOTIDE SEQUENCE [LARGE SCALE GENOMIC DNA]</scope>
    <source>
        <strain evidence="1">30684/NJST258_2</strain>
    </source>
</reference>
<dbReference type="KEGG" id="kps:KPNJ2_00838"/>
<dbReference type="AlphaFoldDB" id="W8UPU4"/>
<evidence type="ECO:0000313" key="2">
    <source>
        <dbReference type="Proteomes" id="UP000019586"/>
    </source>
</evidence>
<name>W8UPU4_KLEPN</name>
<evidence type="ECO:0008006" key="3">
    <source>
        <dbReference type="Google" id="ProtNLM"/>
    </source>
</evidence>